<evidence type="ECO:0000313" key="2">
    <source>
        <dbReference type="EMBL" id="KAL2467195.1"/>
    </source>
</evidence>
<dbReference type="Proteomes" id="UP001604336">
    <property type="component" value="Unassembled WGS sequence"/>
</dbReference>
<sequence length="243" mass="27230">MRMMMRMRLPKMTRALLTHPEDGERPEDQYPENINSKVEEEGYLEHRSLSVNDDDNRDNLHGLKEDISEFKETFTRQLWSVASFLAPPPPPPLPGQKSDLLYSEPKSDRVGLDNEEEEEGELGEYGEGEPGHFGKYSNLSQSEDYYTLENAVGITEEVLAFARNIAHHPETWLDFLLSEEEEFLPRGFASEKGGDFSPPRSPATATGEGRNPLPFAPISGWVGGGGVGGVGRVNFLFFNIKIN</sequence>
<keyword evidence="3" id="KW-1185">Reference proteome</keyword>
<feature type="region of interest" description="Disordered" evidence="1">
    <location>
        <begin position="86"/>
        <end position="136"/>
    </location>
</feature>
<feature type="compositionally biased region" description="Acidic residues" evidence="1">
    <location>
        <begin position="113"/>
        <end position="127"/>
    </location>
</feature>
<dbReference type="AlphaFoldDB" id="A0ABD1PTE3"/>
<comment type="caution">
    <text evidence="2">The sequence shown here is derived from an EMBL/GenBank/DDBJ whole genome shotgun (WGS) entry which is preliminary data.</text>
</comment>
<dbReference type="EMBL" id="JBFOLK010000013">
    <property type="protein sequence ID" value="KAL2467195.1"/>
    <property type="molecule type" value="Genomic_DNA"/>
</dbReference>
<accession>A0ABD1PTE3</accession>
<dbReference type="PANTHER" id="PTHR31923:SF27">
    <property type="entry name" value="BSD DOMAIN-CONTAINING PROTEIN"/>
    <property type="match status" value="1"/>
</dbReference>
<reference evidence="3" key="1">
    <citation type="submission" date="2024-07" db="EMBL/GenBank/DDBJ databases">
        <title>Two chromosome-level genome assemblies of Korean endemic species Abeliophyllum distichum and Forsythia ovata (Oleaceae).</title>
        <authorList>
            <person name="Jang H."/>
        </authorList>
    </citation>
    <scope>NUCLEOTIDE SEQUENCE [LARGE SCALE GENOMIC DNA]</scope>
</reference>
<organism evidence="2 3">
    <name type="scientific">Abeliophyllum distichum</name>
    <dbReference type="NCBI Taxonomy" id="126358"/>
    <lineage>
        <taxon>Eukaryota</taxon>
        <taxon>Viridiplantae</taxon>
        <taxon>Streptophyta</taxon>
        <taxon>Embryophyta</taxon>
        <taxon>Tracheophyta</taxon>
        <taxon>Spermatophyta</taxon>
        <taxon>Magnoliopsida</taxon>
        <taxon>eudicotyledons</taxon>
        <taxon>Gunneridae</taxon>
        <taxon>Pentapetalae</taxon>
        <taxon>asterids</taxon>
        <taxon>lamiids</taxon>
        <taxon>Lamiales</taxon>
        <taxon>Oleaceae</taxon>
        <taxon>Forsythieae</taxon>
        <taxon>Abeliophyllum</taxon>
    </lineage>
</organism>
<feature type="region of interest" description="Disordered" evidence="1">
    <location>
        <begin position="188"/>
        <end position="212"/>
    </location>
</feature>
<evidence type="ECO:0000313" key="3">
    <source>
        <dbReference type="Proteomes" id="UP001604336"/>
    </source>
</evidence>
<evidence type="ECO:0000256" key="1">
    <source>
        <dbReference type="SAM" id="MobiDB-lite"/>
    </source>
</evidence>
<name>A0ABD1PTE3_9LAMI</name>
<dbReference type="PANTHER" id="PTHR31923">
    <property type="entry name" value="BSD DOMAIN-CONTAINING PROTEIN"/>
    <property type="match status" value="1"/>
</dbReference>
<proteinExistence type="predicted"/>
<protein>
    <submittedName>
        <fullName evidence="2">BSD domain-containing protein</fullName>
    </submittedName>
</protein>
<gene>
    <name evidence="2" type="ORF">Adt_43046</name>
</gene>